<accession>A0A4V1AE66</accession>
<reference evidence="2" key="1">
    <citation type="submission" date="2019-03" db="EMBL/GenBank/DDBJ databases">
        <title>Snf2 controls pulcherriminic acid biosynthesis and connects pigmentation and antifungal activity of the yeast Metschnikowia pulcherrima.</title>
        <authorList>
            <person name="Gore-Lloyd D."/>
            <person name="Sumann I."/>
            <person name="Brachmann A.O."/>
            <person name="Schneeberger K."/>
            <person name="Ortiz-Merino R.A."/>
            <person name="Moreno-Beltran M."/>
            <person name="Schlaefli M."/>
            <person name="Kirner P."/>
            <person name="Santos Kron A."/>
            <person name="Wolfe K.H."/>
            <person name="Piel J."/>
            <person name="Ahrens C.H."/>
            <person name="Henk D."/>
            <person name="Freimoser F.M."/>
        </authorList>
    </citation>
    <scope>NUCLEOTIDE SEQUENCE [LARGE SCALE GENOMIC DNA]</scope>
    <source>
        <strain evidence="2">APC 1.2</strain>
    </source>
</reference>
<dbReference type="Proteomes" id="UP000292447">
    <property type="component" value="Chromosome III"/>
</dbReference>
<sequence>MSIPSVTVTATEEEFAAFRKLVGNSIDKRTLDLLKLAVLISPTNTADSGLDYEALPELLPKMAEGKTPPESMPETVFILFQRFLREEIHRNLKHLKPLTTLSAAKWIESLETLLESFDHAKLILTTIGYEKAIFERNSLKWSRFLLEGNQVIKDALDALDKDIVNYLIQKDALACLHNLSKITVHDIWLKATLLL</sequence>
<evidence type="ECO:0000313" key="2">
    <source>
        <dbReference type="Proteomes" id="UP000292447"/>
    </source>
</evidence>
<dbReference type="AlphaFoldDB" id="A0A4V1AE66"/>
<protein>
    <submittedName>
        <fullName evidence="1">Uncharacterized protein</fullName>
    </submittedName>
</protein>
<organism evidence="1 2">
    <name type="scientific">Metschnikowia aff. pulcherrima</name>
    <dbReference type="NCBI Taxonomy" id="2163413"/>
    <lineage>
        <taxon>Eukaryota</taxon>
        <taxon>Fungi</taxon>
        <taxon>Dikarya</taxon>
        <taxon>Ascomycota</taxon>
        <taxon>Saccharomycotina</taxon>
        <taxon>Pichiomycetes</taxon>
        <taxon>Metschnikowiaceae</taxon>
        <taxon>Metschnikowia</taxon>
    </lineage>
</organism>
<name>A0A4V1AE66_9ASCO</name>
<evidence type="ECO:0000313" key="1">
    <source>
        <dbReference type="EMBL" id="QBM88143.1"/>
    </source>
</evidence>
<proteinExistence type="predicted"/>
<keyword evidence="2" id="KW-1185">Reference proteome</keyword>
<dbReference type="EMBL" id="CP034458">
    <property type="protein sequence ID" value="QBM88143.1"/>
    <property type="molecule type" value="Genomic_DNA"/>
</dbReference>
<gene>
    <name evidence="1" type="ORF">METSCH_C01060</name>
</gene>